<name>A0A1G6NHS0_9FIRM</name>
<evidence type="ECO:0000313" key="1">
    <source>
        <dbReference type="EMBL" id="SDC66866.1"/>
    </source>
</evidence>
<organism evidence="1 8">
    <name type="scientific">Halanaerobium congolense</name>
    <dbReference type="NCBI Taxonomy" id="54121"/>
    <lineage>
        <taxon>Bacteria</taxon>
        <taxon>Bacillati</taxon>
        <taxon>Bacillota</taxon>
        <taxon>Clostridia</taxon>
        <taxon>Halanaerobiales</taxon>
        <taxon>Halanaerobiaceae</taxon>
        <taxon>Halanaerobium</taxon>
    </lineage>
</organism>
<dbReference type="EMBL" id="FNEH01000017">
    <property type="protein sequence ID" value="SDI84315.1"/>
    <property type="molecule type" value="Genomic_DNA"/>
</dbReference>
<reference evidence="2 5" key="2">
    <citation type="submission" date="2016-10" db="EMBL/GenBank/DDBJ databases">
        <authorList>
            <person name="de Groot N.N."/>
        </authorList>
    </citation>
    <scope>NUCLEOTIDE SEQUENCE [LARGE SCALE GENOMIC DNA]</scope>
    <source>
        <strain evidence="2 5">WG7</strain>
    </source>
</reference>
<dbReference type="AlphaFoldDB" id="A0A1G6NHS0"/>
<evidence type="ECO:0000313" key="6">
    <source>
        <dbReference type="Proteomes" id="UP000295472"/>
    </source>
</evidence>
<evidence type="ECO:0000313" key="8">
    <source>
        <dbReference type="Proteomes" id="UP000324896"/>
    </source>
</evidence>
<reference evidence="3 7" key="3">
    <citation type="submission" date="2019-03" db="EMBL/GenBank/DDBJ databases">
        <title>Deep subsurface shale carbon reservoir microbial communities from Ohio and West Virginia, USA.</title>
        <authorList>
            <person name="Wrighton K."/>
        </authorList>
    </citation>
    <scope>NUCLEOTIDE SEQUENCE [LARGE SCALE GENOMIC DNA]</scope>
    <source>
        <strain evidence="3 7">UTICA-S4D12</strain>
    </source>
</reference>
<protein>
    <submittedName>
        <fullName evidence="1">Uncharacterized protein</fullName>
    </submittedName>
</protein>
<dbReference type="RefSeq" id="WP_089717048.1">
    <property type="nucleotide sequence ID" value="NZ_FMYT01000011.1"/>
</dbReference>
<evidence type="ECO:0000313" key="5">
    <source>
        <dbReference type="Proteomes" id="UP000198945"/>
    </source>
</evidence>
<evidence type="ECO:0000313" key="2">
    <source>
        <dbReference type="EMBL" id="SDI84315.1"/>
    </source>
</evidence>
<dbReference type="EMBL" id="SOEF01000019">
    <property type="protein sequence ID" value="TDX42908.1"/>
    <property type="molecule type" value="Genomic_DNA"/>
</dbReference>
<gene>
    <name evidence="3" type="ORF">BY453_10854</name>
    <name evidence="4" type="ORF">C7954_11919</name>
    <name evidence="1" type="ORF">SAMN04488597_11169</name>
    <name evidence="2" type="ORF">SAMN04515654_1177</name>
</gene>
<dbReference type="EMBL" id="SOAA01000008">
    <property type="protein sequence ID" value="TDS32261.1"/>
    <property type="molecule type" value="Genomic_DNA"/>
</dbReference>
<evidence type="ECO:0000313" key="7">
    <source>
        <dbReference type="Proteomes" id="UP000295758"/>
    </source>
</evidence>
<dbReference type="GeneID" id="57012999"/>
<reference evidence="4 6" key="4">
    <citation type="submission" date="2019-03" db="EMBL/GenBank/DDBJ databases">
        <title>Subsurface microbial communities from deep shales in Ohio and West Virginia, USA.</title>
        <authorList>
            <person name="Wrighton K."/>
        </authorList>
    </citation>
    <scope>NUCLEOTIDE SEQUENCE [LARGE SCALE GENOMIC DNA]</scope>
    <source>
        <strain evidence="4 6">DSMZ 11287</strain>
    </source>
</reference>
<dbReference type="Proteomes" id="UP000198945">
    <property type="component" value="Unassembled WGS sequence"/>
</dbReference>
<proteinExistence type="predicted"/>
<dbReference type="EMBL" id="FMYT01000011">
    <property type="protein sequence ID" value="SDC66866.1"/>
    <property type="molecule type" value="Genomic_DNA"/>
</dbReference>
<reference evidence="1 8" key="1">
    <citation type="submission" date="2016-10" db="EMBL/GenBank/DDBJ databases">
        <authorList>
            <person name="Varghese N."/>
            <person name="Submissions S."/>
        </authorList>
    </citation>
    <scope>NUCLEOTIDE SEQUENCE [LARGE SCALE GENOMIC DNA]</scope>
    <source>
        <strain evidence="1 8">WG10</strain>
    </source>
</reference>
<dbReference type="Proteomes" id="UP000295758">
    <property type="component" value="Unassembled WGS sequence"/>
</dbReference>
<dbReference type="Proteomes" id="UP000295472">
    <property type="component" value="Unassembled WGS sequence"/>
</dbReference>
<dbReference type="Proteomes" id="UP000324896">
    <property type="component" value="Unassembled WGS sequence"/>
</dbReference>
<accession>A0A1G6NHS0</accession>
<evidence type="ECO:0000313" key="3">
    <source>
        <dbReference type="EMBL" id="TDS32261.1"/>
    </source>
</evidence>
<evidence type="ECO:0000313" key="4">
    <source>
        <dbReference type="EMBL" id="TDX42908.1"/>
    </source>
</evidence>
<sequence>MSFINLARYPKINLLNIDFNYLGMENEEFNQQNIDLKIADKFEVIDYDEDYVYLTFRRKVFFYPEMFYKILVELNVMYELNEDFEDDLNIDKLEKEIDENRDILAPVLEKVSLLIGNITNADDDLTIITPPFFQEEKQGL</sequence>